<comment type="caution">
    <text evidence="2">The sequence shown here is derived from an EMBL/GenBank/DDBJ whole genome shotgun (WGS) entry which is preliminary data.</text>
</comment>
<dbReference type="SUPFAM" id="SSF111364">
    <property type="entry name" value="Tsx-like channel"/>
    <property type="match status" value="1"/>
</dbReference>
<keyword evidence="1" id="KW-0732">Signal</keyword>
<proteinExistence type="predicted"/>
<reference evidence="2 3" key="1">
    <citation type="submission" date="2023-07" db="EMBL/GenBank/DDBJ databases">
        <title>Sorghum-associated microbial communities from plants grown in Nebraska, USA.</title>
        <authorList>
            <person name="Schachtman D."/>
        </authorList>
    </citation>
    <scope>NUCLEOTIDE SEQUENCE [LARGE SCALE GENOMIC DNA]</scope>
    <source>
        <strain evidence="2 3">BE316</strain>
    </source>
</reference>
<sequence length="284" mass="31624">MNQRFKRQSAFVMLAGCGLCTQAADWSDTAIGYRHGTQFREPFNASDIKKDIFFLTHANGYKYGSNFFNVDFLQSNAKDPAGAGSGNGAHEAYVLYRHTLDFGKVSGSDFKMGPIRGWGLTAGFDWNTKTDAGYNSKKRMWVLGPTVSLDVPGFLNVSLLQLWESNAPFNSFTNTSTPRYRYRAHPMLSLAWGIPIGTLPLSFEGFANFIASKGKDEFGGDTARETNIDLQLMYDVGSHWGKPKTFKLGLEYQYWKNKFGNDSRGPAGSGAFAKTPMVRAEFHF</sequence>
<evidence type="ECO:0000256" key="1">
    <source>
        <dbReference type="SAM" id="SignalP"/>
    </source>
</evidence>
<evidence type="ECO:0000313" key="3">
    <source>
        <dbReference type="Proteomes" id="UP001180825"/>
    </source>
</evidence>
<dbReference type="RefSeq" id="WP_404667392.1">
    <property type="nucleotide sequence ID" value="NZ_JAVDXV010000008.1"/>
</dbReference>
<dbReference type="InterPro" id="IPR036777">
    <property type="entry name" value="Channel_Tsx-like_sf"/>
</dbReference>
<organism evidence="2 3">
    <name type="scientific">Roseateles asaccharophilus</name>
    <dbReference type="NCBI Taxonomy" id="582607"/>
    <lineage>
        <taxon>Bacteria</taxon>
        <taxon>Pseudomonadati</taxon>
        <taxon>Pseudomonadota</taxon>
        <taxon>Betaproteobacteria</taxon>
        <taxon>Burkholderiales</taxon>
        <taxon>Sphaerotilaceae</taxon>
        <taxon>Roseateles</taxon>
    </lineage>
</organism>
<keyword evidence="3" id="KW-1185">Reference proteome</keyword>
<evidence type="ECO:0000313" key="2">
    <source>
        <dbReference type="EMBL" id="MDR7334797.1"/>
    </source>
</evidence>
<dbReference type="EMBL" id="JAVDXV010000008">
    <property type="protein sequence ID" value="MDR7334797.1"/>
    <property type="molecule type" value="Genomic_DNA"/>
</dbReference>
<dbReference type="Gene3D" id="2.40.230.20">
    <property type="entry name" value="Nucleoside-specific channel-forming protein, Tsx-like"/>
    <property type="match status" value="1"/>
</dbReference>
<accession>A0ABU2AE90</accession>
<dbReference type="Proteomes" id="UP001180825">
    <property type="component" value="Unassembled WGS sequence"/>
</dbReference>
<name>A0ABU2AE90_9BURK</name>
<feature type="chain" id="PRO_5046039378" evidence="1">
    <location>
        <begin position="24"/>
        <end position="284"/>
    </location>
</feature>
<feature type="signal peptide" evidence="1">
    <location>
        <begin position="1"/>
        <end position="23"/>
    </location>
</feature>
<gene>
    <name evidence="2" type="ORF">J2X21_003961</name>
</gene>
<protein>
    <submittedName>
        <fullName evidence="2">Nucleoside-specific outer membrane channel protein Tsx</fullName>
    </submittedName>
</protein>